<dbReference type="Proteomes" id="UP001151760">
    <property type="component" value="Unassembled WGS sequence"/>
</dbReference>
<name>A0ABQ4XT68_9ASTR</name>
<evidence type="ECO:0000313" key="3">
    <source>
        <dbReference type="Proteomes" id="UP001151760"/>
    </source>
</evidence>
<dbReference type="EMBL" id="BQNB010009802">
    <property type="protein sequence ID" value="GJS68589.1"/>
    <property type="molecule type" value="Genomic_DNA"/>
</dbReference>
<evidence type="ECO:0000256" key="1">
    <source>
        <dbReference type="SAM" id="MobiDB-lite"/>
    </source>
</evidence>
<feature type="compositionally biased region" description="Acidic residues" evidence="1">
    <location>
        <begin position="285"/>
        <end position="315"/>
    </location>
</feature>
<sequence>MAPKRKTTRLNPDATPTPVTDTHTTTSITNAQIQAMINEGVTAALAVRDATRNGDDSHTSGTGARRPVQVARECTYPDFLKCQPLNFKGTEGVDIPGVTTLTRPLPPSDIFGFNEILALITDAFSIKKLNLSLGKGLYRAIALLLSQYKGIILNRIHQSVDRHSGIFRVPEGDPCYEIKKVPPLDGMNQFNRILSAVRRSMRYKTRIGIKRQGYREPDFVMSDSEDSTVTYTEDDVLPTEEQPLPTAVSPTADSPSYITKSNPEEDLEEDDEDPKEDPADYPTDRDDDDKEEEESSRDDDDDDKEEDENEDEEEEHQAPADSISPPIFCTLLGCHSRSGHYVHFHFRWSREDPNEIAEEIPAIDMAELGQRMTNFVTTIRQDTNEIYGRLDDAQDDRSLMSASREAWVQSMDASDMARSETQMAVLQSQQTPARDPAHPDVPEEADSRTTRSSPATTTITTTPMTDAQLKALIDQGIVDALAARDADRSQNGEDSHDY</sequence>
<comment type="caution">
    <text evidence="2">The sequence shown here is derived from an EMBL/GenBank/DDBJ whole genome shotgun (WGS) entry which is preliminary data.</text>
</comment>
<reference evidence="2" key="1">
    <citation type="journal article" date="2022" name="Int. J. Mol. Sci.">
        <title>Draft Genome of Tanacetum Coccineum: Genomic Comparison of Closely Related Tanacetum-Family Plants.</title>
        <authorList>
            <person name="Yamashiro T."/>
            <person name="Shiraishi A."/>
            <person name="Nakayama K."/>
            <person name="Satake H."/>
        </authorList>
    </citation>
    <scope>NUCLEOTIDE SEQUENCE</scope>
</reference>
<feature type="compositionally biased region" description="Low complexity" evidence="1">
    <location>
        <begin position="450"/>
        <end position="466"/>
    </location>
</feature>
<feature type="compositionally biased region" description="Polar residues" evidence="1">
    <location>
        <begin position="248"/>
        <end position="261"/>
    </location>
</feature>
<feature type="compositionally biased region" description="Polar residues" evidence="1">
    <location>
        <begin position="423"/>
        <end position="432"/>
    </location>
</feature>
<gene>
    <name evidence="2" type="ORF">Tco_0683154</name>
</gene>
<protein>
    <submittedName>
        <fullName evidence="2">Uncharacterized protein</fullName>
    </submittedName>
</protein>
<proteinExistence type="predicted"/>
<feature type="region of interest" description="Disordered" evidence="1">
    <location>
        <begin position="1"/>
        <end position="24"/>
    </location>
</feature>
<accession>A0ABQ4XT68</accession>
<evidence type="ECO:0000313" key="2">
    <source>
        <dbReference type="EMBL" id="GJS68589.1"/>
    </source>
</evidence>
<feature type="compositionally biased region" description="Acidic residues" evidence="1">
    <location>
        <begin position="264"/>
        <end position="275"/>
    </location>
</feature>
<feature type="region of interest" description="Disordered" evidence="1">
    <location>
        <begin position="218"/>
        <end position="325"/>
    </location>
</feature>
<feature type="compositionally biased region" description="Basic and acidic residues" evidence="1">
    <location>
        <begin position="435"/>
        <end position="449"/>
    </location>
</feature>
<keyword evidence="3" id="KW-1185">Reference proteome</keyword>
<organism evidence="2 3">
    <name type="scientific">Tanacetum coccineum</name>
    <dbReference type="NCBI Taxonomy" id="301880"/>
    <lineage>
        <taxon>Eukaryota</taxon>
        <taxon>Viridiplantae</taxon>
        <taxon>Streptophyta</taxon>
        <taxon>Embryophyta</taxon>
        <taxon>Tracheophyta</taxon>
        <taxon>Spermatophyta</taxon>
        <taxon>Magnoliopsida</taxon>
        <taxon>eudicotyledons</taxon>
        <taxon>Gunneridae</taxon>
        <taxon>Pentapetalae</taxon>
        <taxon>asterids</taxon>
        <taxon>campanulids</taxon>
        <taxon>Asterales</taxon>
        <taxon>Asteraceae</taxon>
        <taxon>Asteroideae</taxon>
        <taxon>Anthemideae</taxon>
        <taxon>Anthemidinae</taxon>
        <taxon>Tanacetum</taxon>
    </lineage>
</organism>
<reference evidence="2" key="2">
    <citation type="submission" date="2022-01" db="EMBL/GenBank/DDBJ databases">
        <authorList>
            <person name="Yamashiro T."/>
            <person name="Shiraishi A."/>
            <person name="Satake H."/>
            <person name="Nakayama K."/>
        </authorList>
    </citation>
    <scope>NUCLEOTIDE SEQUENCE</scope>
</reference>
<feature type="region of interest" description="Disordered" evidence="1">
    <location>
        <begin position="423"/>
        <end position="466"/>
    </location>
</feature>